<reference evidence="1 2" key="1">
    <citation type="submission" date="2015-09" db="EMBL/GenBank/DDBJ databases">
        <title>Host preference determinants of Valsa canker pathogens revealed by comparative genomics.</title>
        <authorList>
            <person name="Yin Z."/>
            <person name="Huang L."/>
        </authorList>
    </citation>
    <scope>NUCLEOTIDE SEQUENCE [LARGE SCALE GENOMIC DNA]</scope>
    <source>
        <strain evidence="1 2">03-1</strain>
    </source>
</reference>
<name>A0A423WKD6_9PEZI</name>
<dbReference type="EMBL" id="LKEA01000015">
    <property type="protein sequence ID" value="ROW03770.1"/>
    <property type="molecule type" value="Genomic_DNA"/>
</dbReference>
<comment type="caution">
    <text evidence="1">The sequence shown here is derived from an EMBL/GenBank/DDBJ whole genome shotgun (WGS) entry which is preliminary data.</text>
</comment>
<dbReference type="STRING" id="356882.A0A423WKD6"/>
<dbReference type="OrthoDB" id="5229455at2759"/>
<organism evidence="1 2">
    <name type="scientific">Cytospora schulzeri</name>
    <dbReference type="NCBI Taxonomy" id="448051"/>
    <lineage>
        <taxon>Eukaryota</taxon>
        <taxon>Fungi</taxon>
        <taxon>Dikarya</taxon>
        <taxon>Ascomycota</taxon>
        <taxon>Pezizomycotina</taxon>
        <taxon>Sordariomycetes</taxon>
        <taxon>Sordariomycetidae</taxon>
        <taxon>Diaporthales</taxon>
        <taxon>Cytosporaceae</taxon>
        <taxon>Cytospora</taxon>
    </lineage>
</organism>
<gene>
    <name evidence="1" type="ORF">VMCG_05448</name>
</gene>
<sequence>MGLAASGLITSDSSLKGSRHKPPLACPGALVDHAEGNALLAACFALTFQSLFLQDVVAEYMAFVRGIFIVAVQMAAAGVDSVFSNLLSQDQEAILRPHVEKVVFPGPMAMERWGQCCSGGLETLCAGDALKVRFLELTLDMTREFALHSVTGFASSDGS</sequence>
<dbReference type="AlphaFoldDB" id="A0A423WKD6"/>
<evidence type="ECO:0000313" key="2">
    <source>
        <dbReference type="Proteomes" id="UP000283895"/>
    </source>
</evidence>
<protein>
    <submittedName>
        <fullName evidence="1">Uncharacterized protein</fullName>
    </submittedName>
</protein>
<proteinExistence type="predicted"/>
<evidence type="ECO:0000313" key="1">
    <source>
        <dbReference type="EMBL" id="ROW03770.1"/>
    </source>
</evidence>
<accession>A0A423WKD6</accession>
<keyword evidence="2" id="KW-1185">Reference proteome</keyword>
<dbReference type="Proteomes" id="UP000283895">
    <property type="component" value="Unassembled WGS sequence"/>
</dbReference>